<dbReference type="Proteomes" id="UP000664417">
    <property type="component" value="Unassembled WGS sequence"/>
</dbReference>
<comment type="caution">
    <text evidence="4">The sequence shown here is derived from an EMBL/GenBank/DDBJ whole genome shotgun (WGS) entry which is preliminary data.</text>
</comment>
<evidence type="ECO:0000313" key="5">
    <source>
        <dbReference type="Proteomes" id="UP000664417"/>
    </source>
</evidence>
<dbReference type="EC" id="5.3.1.1" evidence="3"/>
<dbReference type="CDD" id="cd00311">
    <property type="entry name" value="TIM"/>
    <property type="match status" value="1"/>
</dbReference>
<keyword evidence="2 3" id="KW-0413">Isomerase</keyword>
<evidence type="ECO:0000313" key="4">
    <source>
        <dbReference type="EMBL" id="MBO1322840.1"/>
    </source>
</evidence>
<proteinExistence type="inferred from homology"/>
<evidence type="ECO:0000256" key="2">
    <source>
        <dbReference type="ARBA" id="ARBA00023235"/>
    </source>
</evidence>
<dbReference type="InterPro" id="IPR020861">
    <property type="entry name" value="Triosephosphate_isomerase_AS"/>
</dbReference>
<keyword evidence="3" id="KW-0312">Gluconeogenesis</keyword>
<dbReference type="PROSITE" id="PS51440">
    <property type="entry name" value="TIM_2"/>
    <property type="match status" value="1"/>
</dbReference>
<dbReference type="InterPro" id="IPR013785">
    <property type="entry name" value="Aldolase_TIM"/>
</dbReference>
<dbReference type="SUPFAM" id="SSF51351">
    <property type="entry name" value="Triosephosphate isomerase (TIM)"/>
    <property type="match status" value="1"/>
</dbReference>
<dbReference type="GO" id="GO:0046166">
    <property type="term" value="P:glyceraldehyde-3-phosphate biosynthetic process"/>
    <property type="evidence" value="ECO:0007669"/>
    <property type="project" value="TreeGrafter"/>
</dbReference>
<dbReference type="Pfam" id="PF00121">
    <property type="entry name" value="TIM"/>
    <property type="match status" value="1"/>
</dbReference>
<dbReference type="UniPathway" id="UPA00138"/>
<dbReference type="Gene3D" id="3.20.20.70">
    <property type="entry name" value="Aldolase class I"/>
    <property type="match status" value="1"/>
</dbReference>
<dbReference type="PROSITE" id="PS00171">
    <property type="entry name" value="TIM_1"/>
    <property type="match status" value="1"/>
</dbReference>
<dbReference type="InterPro" id="IPR000652">
    <property type="entry name" value="Triosephosphate_isomerase"/>
</dbReference>
<dbReference type="AlphaFoldDB" id="A0A8J7QRF2"/>
<protein>
    <recommendedName>
        <fullName evidence="3">Triosephosphate isomerase</fullName>
        <ecNumber evidence="3">5.3.1.1</ecNumber>
    </recommendedName>
</protein>
<keyword evidence="3" id="KW-0963">Cytoplasm</keyword>
<comment type="pathway">
    <text evidence="3">Carbohydrate biosynthesis; gluconeogenesis.</text>
</comment>
<comment type="pathway">
    <text evidence="3">Carbohydrate degradation; glycolysis; D-glyceraldehyde 3-phosphate from glycerone phosphate: step 1/1.</text>
</comment>
<dbReference type="EMBL" id="JAFREP010000044">
    <property type="protein sequence ID" value="MBO1322840.1"/>
    <property type="molecule type" value="Genomic_DNA"/>
</dbReference>
<evidence type="ECO:0000256" key="3">
    <source>
        <dbReference type="RuleBase" id="RU363013"/>
    </source>
</evidence>
<sequence>MNYLVLGNWKSNGDQKALTAFLAEFSPVNRALIDGYRTGIAVPYHLIQAGDFGSAWVGAQNVSAFPPGAYTGEITGGMLSELGTQFGLVGHSERRHLMGETVEQTRAKLENLQQSGIYPILCVGETLDERNQGRLHEVLLAQLAALDIFTKDSSFAVAYEPVWAIGTGVAATPADVADAHRFLRETLAERGFGHVPLMYGGSVKPANAAELAAIDDVHGFLVGGASLKAGSFGEIDRAFLEAKNL</sequence>
<keyword evidence="5" id="KW-1185">Reference proteome</keyword>
<dbReference type="RefSeq" id="WP_207862812.1">
    <property type="nucleotide sequence ID" value="NZ_JAFREP010000044.1"/>
</dbReference>
<dbReference type="GO" id="GO:0006096">
    <property type="term" value="P:glycolytic process"/>
    <property type="evidence" value="ECO:0007669"/>
    <property type="project" value="UniProtKB-UniRule"/>
</dbReference>
<dbReference type="PANTHER" id="PTHR21139">
    <property type="entry name" value="TRIOSEPHOSPHATE ISOMERASE"/>
    <property type="match status" value="1"/>
</dbReference>
<reference evidence="4" key="1">
    <citation type="submission" date="2021-03" db="EMBL/GenBank/DDBJ databases">
        <authorList>
            <person name="Wang G."/>
        </authorList>
    </citation>
    <scope>NUCLEOTIDE SEQUENCE</scope>
    <source>
        <strain evidence="4">KCTC 12899</strain>
    </source>
</reference>
<evidence type="ECO:0000256" key="1">
    <source>
        <dbReference type="ARBA" id="ARBA00007422"/>
    </source>
</evidence>
<dbReference type="GO" id="GO:0006094">
    <property type="term" value="P:gluconeogenesis"/>
    <property type="evidence" value="ECO:0007669"/>
    <property type="project" value="UniProtKB-UniPathway"/>
</dbReference>
<dbReference type="NCBIfam" id="TIGR00419">
    <property type="entry name" value="tim"/>
    <property type="match status" value="1"/>
</dbReference>
<dbReference type="PANTHER" id="PTHR21139:SF42">
    <property type="entry name" value="TRIOSEPHOSPHATE ISOMERASE"/>
    <property type="match status" value="1"/>
</dbReference>
<comment type="similarity">
    <text evidence="1 3">Belongs to the triosephosphate isomerase family.</text>
</comment>
<comment type="subunit">
    <text evidence="3">Homodimer.</text>
</comment>
<dbReference type="InterPro" id="IPR035990">
    <property type="entry name" value="TIM_sf"/>
</dbReference>
<dbReference type="GO" id="GO:0005829">
    <property type="term" value="C:cytosol"/>
    <property type="evidence" value="ECO:0007669"/>
    <property type="project" value="TreeGrafter"/>
</dbReference>
<comment type="subcellular location">
    <subcellularLocation>
        <location evidence="3">Cytoplasm</location>
    </subcellularLocation>
</comment>
<organism evidence="4 5">
    <name type="scientific">Acanthopleuribacter pedis</name>
    <dbReference type="NCBI Taxonomy" id="442870"/>
    <lineage>
        <taxon>Bacteria</taxon>
        <taxon>Pseudomonadati</taxon>
        <taxon>Acidobacteriota</taxon>
        <taxon>Holophagae</taxon>
        <taxon>Acanthopleuribacterales</taxon>
        <taxon>Acanthopleuribacteraceae</taxon>
        <taxon>Acanthopleuribacter</taxon>
    </lineage>
</organism>
<accession>A0A8J7QRF2</accession>
<keyword evidence="3" id="KW-0324">Glycolysis</keyword>
<gene>
    <name evidence="4" type="primary">tpiA</name>
    <name evidence="4" type="ORF">J3U88_30525</name>
</gene>
<dbReference type="UniPathway" id="UPA00109">
    <property type="reaction ID" value="UER00189"/>
</dbReference>
<comment type="catalytic activity">
    <reaction evidence="3">
        <text>D-glyceraldehyde 3-phosphate = dihydroxyacetone phosphate</text>
        <dbReference type="Rhea" id="RHEA:18585"/>
        <dbReference type="ChEBI" id="CHEBI:57642"/>
        <dbReference type="ChEBI" id="CHEBI:59776"/>
        <dbReference type="EC" id="5.3.1.1"/>
    </reaction>
</comment>
<dbReference type="GO" id="GO:0004807">
    <property type="term" value="F:triose-phosphate isomerase activity"/>
    <property type="evidence" value="ECO:0007669"/>
    <property type="project" value="UniProtKB-UniRule"/>
</dbReference>
<name>A0A8J7QRF2_9BACT</name>
<dbReference type="GO" id="GO:0019563">
    <property type="term" value="P:glycerol catabolic process"/>
    <property type="evidence" value="ECO:0007669"/>
    <property type="project" value="TreeGrafter"/>
</dbReference>